<organism evidence="1 2">
    <name type="scientific">Paracoccus denitrificans (strain Pd 1222)</name>
    <dbReference type="NCBI Taxonomy" id="318586"/>
    <lineage>
        <taxon>Bacteria</taxon>
        <taxon>Pseudomonadati</taxon>
        <taxon>Pseudomonadota</taxon>
        <taxon>Alphaproteobacteria</taxon>
        <taxon>Rhodobacterales</taxon>
        <taxon>Paracoccaceae</taxon>
        <taxon>Paracoccus</taxon>
    </lineage>
</organism>
<sequence length="107" mass="11910">MQVARIKRGATFKATLIFDEDEWGAIHPWDSIEADVGIWGRRQPLTISVDDVGKTITVTSETDDWLLTESGKVPPYKFDVWVIKGGEKLPIPASVNIPLHTIEGVTH</sequence>
<dbReference type="HOGENOM" id="CLU_2207482_0_0_5"/>
<reference evidence="2" key="1">
    <citation type="submission" date="2006-12" db="EMBL/GenBank/DDBJ databases">
        <title>Complete sequence of chromosome 2 of Paracoccus denitrificans PD1222.</title>
        <authorList>
            <person name="Copeland A."/>
            <person name="Lucas S."/>
            <person name="Lapidus A."/>
            <person name="Barry K."/>
            <person name="Detter J.C."/>
            <person name="Glavina del Rio T."/>
            <person name="Hammon N."/>
            <person name="Israni S."/>
            <person name="Dalin E."/>
            <person name="Tice H."/>
            <person name="Pitluck S."/>
            <person name="Munk A.C."/>
            <person name="Brettin T."/>
            <person name="Bruce D."/>
            <person name="Han C."/>
            <person name="Tapia R."/>
            <person name="Gilna P."/>
            <person name="Schmutz J."/>
            <person name="Larimer F."/>
            <person name="Land M."/>
            <person name="Hauser L."/>
            <person name="Kyrpides N."/>
            <person name="Lykidis A."/>
            <person name="Spiro S."/>
            <person name="Richardson D.J."/>
            <person name="Moir J.W.B."/>
            <person name="Ferguson S.J."/>
            <person name="van Spanning R.J.M."/>
            <person name="Richardson P."/>
        </authorList>
    </citation>
    <scope>NUCLEOTIDE SEQUENCE [LARGE SCALE GENOMIC DNA]</scope>
    <source>
        <strain evidence="2">Pd 1222</strain>
    </source>
</reference>
<dbReference type="STRING" id="318586.Pden_3603"/>
<dbReference type="OrthoDB" id="7773407at2"/>
<dbReference type="GeneID" id="93453251"/>
<proteinExistence type="predicted"/>
<keyword evidence="2" id="KW-1185">Reference proteome</keyword>
<dbReference type="EMBL" id="CP000490">
    <property type="protein sequence ID" value="ABL71670.1"/>
    <property type="molecule type" value="Genomic_DNA"/>
</dbReference>
<dbReference type="Proteomes" id="UP000000361">
    <property type="component" value="Chromosome 2"/>
</dbReference>
<evidence type="ECO:0000313" key="1">
    <source>
        <dbReference type="EMBL" id="ABL71670.1"/>
    </source>
</evidence>
<dbReference type="AlphaFoldDB" id="A1B826"/>
<accession>A1B826</accession>
<dbReference type="KEGG" id="pde:Pden_3603"/>
<gene>
    <name evidence="1" type="ordered locus">Pden_3603</name>
</gene>
<dbReference type="RefSeq" id="WP_011749839.1">
    <property type="nucleotide sequence ID" value="NC_008687.1"/>
</dbReference>
<protein>
    <submittedName>
        <fullName evidence="1">Uncharacterized protein</fullName>
    </submittedName>
</protein>
<dbReference type="EnsemblBacteria" id="ABL71670">
    <property type="protein sequence ID" value="ABL71670"/>
    <property type="gene ID" value="Pden_3603"/>
</dbReference>
<name>A1B826_PARDP</name>
<evidence type="ECO:0000313" key="2">
    <source>
        <dbReference type="Proteomes" id="UP000000361"/>
    </source>
</evidence>